<dbReference type="RefSeq" id="WP_014932306.1">
    <property type="nucleotide sequence ID" value="NC_018604.1"/>
</dbReference>
<dbReference type="AlphaFoldDB" id="K0JHK7"/>
<evidence type="ECO:0008006" key="3">
    <source>
        <dbReference type="Google" id="ProtNLM"/>
    </source>
</evidence>
<accession>K0JHK7</accession>
<evidence type="ECO:0000313" key="2">
    <source>
        <dbReference type="Proteomes" id="UP000003759"/>
    </source>
</evidence>
<dbReference type="EMBL" id="HE793032">
    <property type="protein sequence ID" value="CCG55805.1"/>
    <property type="molecule type" value="Genomic_DNA"/>
</dbReference>
<evidence type="ECO:0000313" key="1">
    <source>
        <dbReference type="EMBL" id="CCG55805.1"/>
    </source>
</evidence>
<organism evidence="1 2">
    <name type="scientific">Brachyspira pilosicoli WesB</name>
    <dbReference type="NCBI Taxonomy" id="1161918"/>
    <lineage>
        <taxon>Bacteria</taxon>
        <taxon>Pseudomonadati</taxon>
        <taxon>Spirochaetota</taxon>
        <taxon>Spirochaetia</taxon>
        <taxon>Brachyspirales</taxon>
        <taxon>Brachyspiraceae</taxon>
        <taxon>Brachyspira</taxon>
    </lineage>
</organism>
<reference evidence="1 2" key="1">
    <citation type="journal article" date="2012" name="BMC Genomics">
        <title>Comparative genomics of Brachyspira pilosicoli strains: genome rearrangements, reductions and correlation of genetic compliment with phenotypic diversity.</title>
        <authorList>
            <person name="Mappley L.J."/>
            <person name="Black M.L."/>
            <person name="Abuoun M."/>
            <person name="Darby A.C."/>
            <person name="Woodward M.J."/>
            <person name="Parkhill J."/>
            <person name="Turner A.K."/>
            <person name="Bellgard M.I."/>
            <person name="La T."/>
            <person name="Phillips N.D."/>
            <person name="La Ragione R.M."/>
            <person name="Hampson D.J."/>
        </authorList>
    </citation>
    <scope>NUCLEOTIDE SEQUENCE [LARGE SCALE GENOMIC DNA]</scope>
    <source>
        <strain evidence="1">WesB</strain>
    </source>
</reference>
<name>K0JHK7_BRAPL</name>
<dbReference type="PATRIC" id="fig|1161918.5.peg.2028"/>
<protein>
    <recommendedName>
        <fullName evidence="3">Phage protein</fullName>
    </recommendedName>
</protein>
<dbReference type="Proteomes" id="UP000003759">
    <property type="component" value="Chromosome"/>
</dbReference>
<proteinExistence type="predicted"/>
<dbReference type="HOGENOM" id="CLU_2286082_0_0_12"/>
<gene>
    <name evidence="1" type="ORF">WESB_0334</name>
</gene>
<dbReference type="KEGG" id="bpw:WESB_0334"/>
<sequence>MNKENNNIVVNLKYPITKGERTITSLILPKRVLVKHIMAGDNYKVGSVERELAILSAMTGESDIILKEMEATDWVLVQAKVQTLFDSEVEDSEPTAENKKK</sequence>